<feature type="transmembrane region" description="Helical" evidence="1">
    <location>
        <begin position="545"/>
        <end position="564"/>
    </location>
</feature>
<evidence type="ECO:0000313" key="3">
    <source>
        <dbReference type="Proteomes" id="UP000004245"/>
    </source>
</evidence>
<dbReference type="AlphaFoldDB" id="E9SXQ2"/>
<sequence length="916" mass="96434">MRESDVKALTVILGSGGVSEGVRDVLTDLSAAGLISPFLWVEQTGDASVVGADDAIEVVGGVERSVRLQDVLASRVLDRVRVCVVVPAAAGSVPVGSAFERAVAELVSSNSGGAQVTRMRLLLHRPGDDVSAATVWAPAGWHNLVVAPEDSRGPGMGHRTLQSTADPIDLGRHTAPVLASVAGLWVDVEHVPLDDLPVLPGNALRVVRSYYRRLDTSGAEDELRRRVLDFGGQLPLPSGTGASVVYANDVASATSRMAQLVWSRHRHLLEGRRVAPPPVAPRQEIGLGEAIRVFLSFLGAVIRNAPAALFARVVKTLSSTVASRTENALFGAESAYKLVVNGVDADGRPAGWSEYEVASKRIAAKLDAAAGRAPAAQSATADLSDLWRDFRRGALTLADAGERSPDLPPVQVGAHAAVLRSATDVVPGPADRFTEIPGIVSATIDVHAVDAADVLGISEFSEKLSALEADPTLGLEVRRTNAALRTWADRLGQSYAVAFGGILAQRLSTTLGEVRSLVERIEGAAPPEDLVEVTARRHRKLVRKVQALTLGFAVVAVIAGVLAGADVVSWWTGGTVIALSLLGWCGTVARAFMSEQQQLQRLLAEQEAAAVARETDQENLRAALRDVECQSAAYRQYLSWSRALGAFLANPLGASADARPAGRTVEWGLPLSVVVASSSPEPEQVERLAEQLRHDLLGIGWLSDQWDALVSNAAGELGASGRDLRRNPALLTEQPGVGSGSALDEWSALLHEGRAEAGGAAVLWERARTELALSGGELPGRIAGVVEFHEDGVVRRGSLGEFLAGVGTDSVSEDRSFFDRSIFTDLASTKGLTAVEISASDTAPAGLGLVAVTTQFTEGIVEEDLRLRAVGPDSQSAPTEVARAFDLPIRPAERSVGQQVPVPAAYAVPVADGLNF</sequence>
<dbReference type="HOGENOM" id="CLU_012308_0_0_11"/>
<protein>
    <submittedName>
        <fullName evidence="2">Uncharacterized protein</fullName>
    </submittedName>
</protein>
<reference evidence="2" key="1">
    <citation type="submission" date="2011-01" db="EMBL/GenBank/DDBJ databases">
        <authorList>
            <person name="Muzny D."/>
            <person name="Qin X."/>
            <person name="Buhay C."/>
            <person name="Dugan-Rocha S."/>
            <person name="Ding Y."/>
            <person name="Chen G."/>
            <person name="Hawes A."/>
            <person name="Holder M."/>
            <person name="Jhangiani S."/>
            <person name="Johnson A."/>
            <person name="Khan Z."/>
            <person name="Li Z."/>
            <person name="Liu W."/>
            <person name="Liu X."/>
            <person name="Perez L."/>
            <person name="Shen H."/>
            <person name="Wang Q."/>
            <person name="Watt J."/>
            <person name="Xi L."/>
            <person name="Xin Y."/>
            <person name="Zhou J."/>
            <person name="Deng J."/>
            <person name="Jiang H."/>
            <person name="Liu Y."/>
            <person name="Qu J."/>
            <person name="Song X.-Z."/>
            <person name="Zhang L."/>
            <person name="Villasana D."/>
            <person name="Johnson A."/>
            <person name="Liu J."/>
            <person name="Liyanage D."/>
            <person name="Lorensuhewa L."/>
            <person name="Robinson T."/>
            <person name="Song A."/>
            <person name="Song B.-B."/>
            <person name="Dinh H."/>
            <person name="Thornton R."/>
            <person name="Coyle M."/>
            <person name="Francisco L."/>
            <person name="Jackson L."/>
            <person name="Javaid M."/>
            <person name="Korchina V."/>
            <person name="Kovar C."/>
            <person name="Mata R."/>
            <person name="Mathew T."/>
            <person name="Ngo R."/>
            <person name="Nguyen L."/>
            <person name="Nguyen N."/>
            <person name="Okwuonu G."/>
            <person name="Ongeri F."/>
            <person name="Pham C."/>
            <person name="Simmons D."/>
            <person name="Wilczek-Boney K."/>
            <person name="Hale W."/>
            <person name="Jakkamsetti A."/>
            <person name="Pham P."/>
            <person name="Ruth R."/>
            <person name="San Lucas F."/>
            <person name="Warren J."/>
            <person name="Zhang J."/>
            <person name="Zhao Z."/>
            <person name="Zhou C."/>
            <person name="Zhu D."/>
            <person name="Lee S."/>
            <person name="Bess C."/>
            <person name="Blankenburg K."/>
            <person name="Forbes L."/>
            <person name="Fu Q."/>
            <person name="Gubbala S."/>
            <person name="Hirani K."/>
            <person name="Jayaseelan J.C."/>
            <person name="Lara F."/>
            <person name="Munidasa M."/>
            <person name="Palculict T."/>
            <person name="Patil S."/>
            <person name="Pu L.-L."/>
            <person name="Saada N."/>
            <person name="Tang L."/>
            <person name="Weissenberger G."/>
            <person name="Zhu Y."/>
            <person name="Hemphill L."/>
            <person name="Shang Y."/>
            <person name="Youmans B."/>
            <person name="Ayvaz T."/>
            <person name="Ross M."/>
            <person name="Santibanez J."/>
            <person name="Aqrawi P."/>
            <person name="Gross S."/>
            <person name="Joshi V."/>
            <person name="Fowler G."/>
            <person name="Nazareth L."/>
            <person name="Reid J."/>
            <person name="Worley K."/>
            <person name="Petrosino J."/>
            <person name="Highlander S."/>
            <person name="Gibbs R."/>
        </authorList>
    </citation>
    <scope>NUCLEOTIDE SEQUENCE [LARGE SCALE GENOMIC DNA]</scope>
    <source>
        <strain evidence="2">ATCC 33707</strain>
    </source>
</reference>
<organism evidence="2 3">
    <name type="scientific">Prescottella equi ATCC 33707</name>
    <dbReference type="NCBI Taxonomy" id="525370"/>
    <lineage>
        <taxon>Bacteria</taxon>
        <taxon>Bacillati</taxon>
        <taxon>Actinomycetota</taxon>
        <taxon>Actinomycetes</taxon>
        <taxon>Mycobacteriales</taxon>
        <taxon>Nocardiaceae</taxon>
        <taxon>Prescottella</taxon>
    </lineage>
</organism>
<dbReference type="Proteomes" id="UP000004245">
    <property type="component" value="Unassembled WGS sequence"/>
</dbReference>
<keyword evidence="1" id="KW-0472">Membrane</keyword>
<keyword evidence="1" id="KW-1133">Transmembrane helix</keyword>
<proteinExistence type="predicted"/>
<keyword evidence="3" id="KW-1185">Reference proteome</keyword>
<evidence type="ECO:0000256" key="1">
    <source>
        <dbReference type="SAM" id="Phobius"/>
    </source>
</evidence>
<gene>
    <name evidence="2" type="ORF">HMPREF0724_11117</name>
</gene>
<dbReference type="STRING" id="43767.A6I91_19060"/>
<dbReference type="EMBL" id="ADNW02000006">
    <property type="protein sequence ID" value="EGD25336.1"/>
    <property type="molecule type" value="Genomic_DNA"/>
</dbReference>
<keyword evidence="1" id="KW-0812">Transmembrane</keyword>
<comment type="caution">
    <text evidence="2">The sequence shown here is derived from an EMBL/GenBank/DDBJ whole genome shotgun (WGS) entry which is preliminary data.</text>
</comment>
<evidence type="ECO:0000313" key="2">
    <source>
        <dbReference type="EMBL" id="EGD25336.1"/>
    </source>
</evidence>
<name>E9SXQ2_RHOHA</name>
<feature type="transmembrane region" description="Helical" evidence="1">
    <location>
        <begin position="570"/>
        <end position="593"/>
    </location>
</feature>
<dbReference type="RefSeq" id="WP_005514171.1">
    <property type="nucleotide sequence ID" value="NZ_CM001149.1"/>
</dbReference>
<accession>E9SXQ2</accession>
<dbReference type="OrthoDB" id="4427856at2"/>